<dbReference type="OrthoDB" id="6270329at2759"/>
<dbReference type="PROSITE" id="PS51519">
    <property type="entry name" value="RWP_RK"/>
    <property type="match status" value="1"/>
</dbReference>
<gene>
    <name evidence="9" type="ORF">JKP88DRAFT_334856</name>
</gene>
<dbReference type="GO" id="GO:0003677">
    <property type="term" value="F:DNA binding"/>
    <property type="evidence" value="ECO:0007669"/>
    <property type="project" value="UniProtKB-KW"/>
</dbReference>
<protein>
    <recommendedName>
        <fullName evidence="8">RWP-RK domain-containing protein</fullName>
    </recommendedName>
</protein>
<organism evidence="9 10">
    <name type="scientific">Tribonema minus</name>
    <dbReference type="NCBI Taxonomy" id="303371"/>
    <lineage>
        <taxon>Eukaryota</taxon>
        <taxon>Sar</taxon>
        <taxon>Stramenopiles</taxon>
        <taxon>Ochrophyta</taxon>
        <taxon>PX clade</taxon>
        <taxon>Xanthophyceae</taxon>
        <taxon>Tribonematales</taxon>
        <taxon>Tribonemataceae</taxon>
        <taxon>Tribonema</taxon>
    </lineage>
</organism>
<feature type="region of interest" description="Disordered" evidence="7">
    <location>
        <begin position="1"/>
        <end position="36"/>
    </location>
</feature>
<dbReference type="GO" id="GO:0003700">
    <property type="term" value="F:DNA-binding transcription factor activity"/>
    <property type="evidence" value="ECO:0007669"/>
    <property type="project" value="InterPro"/>
</dbReference>
<feature type="compositionally biased region" description="Low complexity" evidence="7">
    <location>
        <begin position="281"/>
        <end position="320"/>
    </location>
</feature>
<feature type="region of interest" description="Disordered" evidence="7">
    <location>
        <begin position="159"/>
        <end position="237"/>
    </location>
</feature>
<evidence type="ECO:0000256" key="6">
    <source>
        <dbReference type="ARBA" id="ARBA00023242"/>
    </source>
</evidence>
<evidence type="ECO:0000313" key="9">
    <source>
        <dbReference type="EMBL" id="KAG5176615.1"/>
    </source>
</evidence>
<sequence>MTGAQSAMRGDRRARKKSPAQREPLHVRYYGNGPKSVSKHMTRAKLEALFDRPVEHAARALGVSSTIIKRLCRRHGIPKWPYRQLLRLETQIAKQEQILQALQEQAAVSVLAVDNGHSASARLRDRIALLREEKTLIITGCDSAAASDSASSAADYGAAAAAARRRQRRRTSNTTSPSSESSNTGSSDDGGEAEAAAVTAAGRRLSCRPATGTRRPARLRLSAAASRHGDANSDSESAISEYAPLISSGPLIVKPEPWDTDLPFDRLGSDLQVQLASLSVCRQSTGSSTSQRRCGSRSATSRAAAPAPAAATAEATVTRRPSVKCVSPELGSAPSPGPAALVPLDERAPPAGAGKWRFAPAVFPGDFQISGDGGASSGRAACVGPPQSWLAASPLAAPYAASPAAHARWLGPSTAANPAHSAAAERARCGGGGVALSQWQPDGGASLTPLPPARGSDGIMSQWHGVDVLGGGAPPATPWAHMLEAAHGSSGGGPFHALPPASPLADSGGPHFGFCSTSDYGALGTSELLDSFLADPMLCARLQLKACDSADYYRYLPLQIVFEPHAARARPAAALSCPAIQSPAAAAQGAAAAAALNLTRCVHRAALARARAAAAAAACRTVFLRLLHLASWLYMLLLQQVMQLLVLAYY</sequence>
<accession>A0A835YN33</accession>
<dbReference type="Pfam" id="PF02042">
    <property type="entry name" value="RWP-RK"/>
    <property type="match status" value="1"/>
</dbReference>
<keyword evidence="2" id="KW-0805">Transcription regulation</keyword>
<evidence type="ECO:0000256" key="7">
    <source>
        <dbReference type="SAM" id="MobiDB-lite"/>
    </source>
</evidence>
<evidence type="ECO:0000256" key="5">
    <source>
        <dbReference type="ARBA" id="ARBA00023163"/>
    </source>
</evidence>
<comment type="function">
    <text evidence="1">Putative transcription factor.</text>
</comment>
<name>A0A835YN33_9STRA</name>
<evidence type="ECO:0000256" key="2">
    <source>
        <dbReference type="ARBA" id="ARBA00023015"/>
    </source>
</evidence>
<feature type="compositionally biased region" description="Low complexity" evidence="7">
    <location>
        <begin position="172"/>
        <end position="202"/>
    </location>
</feature>
<evidence type="ECO:0000256" key="3">
    <source>
        <dbReference type="ARBA" id="ARBA00023054"/>
    </source>
</evidence>
<keyword evidence="6" id="KW-0539">Nucleus</keyword>
<dbReference type="Proteomes" id="UP000664859">
    <property type="component" value="Unassembled WGS sequence"/>
</dbReference>
<dbReference type="AlphaFoldDB" id="A0A835YN33"/>
<reference evidence="9" key="1">
    <citation type="submission" date="2021-02" db="EMBL/GenBank/DDBJ databases">
        <title>First Annotated Genome of the Yellow-green Alga Tribonema minus.</title>
        <authorList>
            <person name="Mahan K.M."/>
        </authorList>
    </citation>
    <scope>NUCLEOTIDE SEQUENCE</scope>
    <source>
        <strain evidence="9">UTEX B ZZ1240</strain>
    </source>
</reference>
<dbReference type="EMBL" id="JAFCMP010000535">
    <property type="protein sequence ID" value="KAG5176615.1"/>
    <property type="molecule type" value="Genomic_DNA"/>
</dbReference>
<keyword evidence="10" id="KW-1185">Reference proteome</keyword>
<feature type="domain" description="RWP-RK" evidence="8">
    <location>
        <begin position="23"/>
        <end position="108"/>
    </location>
</feature>
<keyword evidence="5" id="KW-0804">Transcription</keyword>
<feature type="region of interest" description="Disordered" evidence="7">
    <location>
        <begin position="281"/>
        <end position="337"/>
    </location>
</feature>
<dbReference type="PANTHER" id="PTHR46373">
    <property type="entry name" value="PROTEIN RKD4"/>
    <property type="match status" value="1"/>
</dbReference>
<proteinExistence type="predicted"/>
<keyword evidence="4" id="KW-0238">DNA-binding</keyword>
<comment type="caution">
    <text evidence="9">The sequence shown here is derived from an EMBL/GenBank/DDBJ whole genome shotgun (WGS) entry which is preliminary data.</text>
</comment>
<dbReference type="InterPro" id="IPR044607">
    <property type="entry name" value="RKD-like"/>
</dbReference>
<dbReference type="PANTHER" id="PTHR46373:SF2">
    <property type="entry name" value="RWP-RK DOMAIN-CONTAINING PROTEIN"/>
    <property type="match status" value="1"/>
</dbReference>
<evidence type="ECO:0000313" key="10">
    <source>
        <dbReference type="Proteomes" id="UP000664859"/>
    </source>
</evidence>
<evidence type="ECO:0000256" key="4">
    <source>
        <dbReference type="ARBA" id="ARBA00023125"/>
    </source>
</evidence>
<evidence type="ECO:0000259" key="8">
    <source>
        <dbReference type="PROSITE" id="PS51519"/>
    </source>
</evidence>
<feature type="region of interest" description="Disordered" evidence="7">
    <location>
        <begin position="433"/>
        <end position="456"/>
    </location>
</feature>
<evidence type="ECO:0000256" key="1">
    <source>
        <dbReference type="ARBA" id="ARBA00004049"/>
    </source>
</evidence>
<keyword evidence="3" id="KW-0175">Coiled coil</keyword>
<dbReference type="InterPro" id="IPR003035">
    <property type="entry name" value="RWP-RK_dom"/>
</dbReference>